<feature type="transmembrane region" description="Helical" evidence="1">
    <location>
        <begin position="584"/>
        <end position="606"/>
    </location>
</feature>
<dbReference type="PANTHER" id="PTHR13304">
    <property type="entry name" value="GLYCOSYLPHOSPHATIDYLINOSITOL ANCHOR ATTACHMENT 1 PROTEIN"/>
    <property type="match status" value="1"/>
</dbReference>
<protein>
    <submittedName>
        <fullName evidence="3">Uncharacterized protein LOC107403819 isoform X1</fullName>
    </submittedName>
</protein>
<feature type="transmembrane region" description="Helical" evidence="1">
    <location>
        <begin position="458"/>
        <end position="481"/>
    </location>
</feature>
<keyword evidence="1" id="KW-1133">Transmembrane helix</keyword>
<dbReference type="PIRSF" id="PIRSF036762">
    <property type="entry name" value="GAA1"/>
    <property type="match status" value="1"/>
</dbReference>
<keyword evidence="2" id="KW-1185">Reference proteome</keyword>
<accession>A0ABM3I861</accession>
<organism evidence="2 3">
    <name type="scientific">Ziziphus jujuba</name>
    <name type="common">Chinese jujube</name>
    <name type="synonym">Ziziphus sativa</name>
    <dbReference type="NCBI Taxonomy" id="326968"/>
    <lineage>
        <taxon>Eukaryota</taxon>
        <taxon>Viridiplantae</taxon>
        <taxon>Streptophyta</taxon>
        <taxon>Embryophyta</taxon>
        <taxon>Tracheophyta</taxon>
        <taxon>Spermatophyta</taxon>
        <taxon>Magnoliopsida</taxon>
        <taxon>eudicotyledons</taxon>
        <taxon>Gunneridae</taxon>
        <taxon>Pentapetalae</taxon>
        <taxon>rosids</taxon>
        <taxon>fabids</taxon>
        <taxon>Rosales</taxon>
        <taxon>Rhamnaceae</taxon>
        <taxon>Paliureae</taxon>
        <taxon>Ziziphus</taxon>
    </lineage>
</organism>
<dbReference type="RefSeq" id="XP_048322894.2">
    <property type="nucleotide sequence ID" value="XM_048466937.2"/>
</dbReference>
<feature type="transmembrane region" description="Helical" evidence="1">
    <location>
        <begin position="549"/>
        <end position="572"/>
    </location>
</feature>
<dbReference type="GeneID" id="107403819"/>
<evidence type="ECO:0000313" key="2">
    <source>
        <dbReference type="Proteomes" id="UP001652623"/>
    </source>
</evidence>
<evidence type="ECO:0000313" key="3">
    <source>
        <dbReference type="RefSeq" id="XP_048322894.2"/>
    </source>
</evidence>
<dbReference type="PANTHER" id="PTHR13304:SF0">
    <property type="entry name" value="GLYCOSYLPHOSPHATIDYLINOSITOL ANCHOR ATTACHMENT 1 PROTEIN"/>
    <property type="match status" value="1"/>
</dbReference>
<keyword evidence="1" id="KW-0812">Transmembrane</keyword>
<proteinExistence type="predicted"/>
<keyword evidence="1" id="KW-0472">Membrane</keyword>
<gene>
    <name evidence="3" type="primary">LOC107403819</name>
</gene>
<name>A0ABM3I861_ZIZJJ</name>
<feature type="transmembrane region" description="Helical" evidence="1">
    <location>
        <begin position="685"/>
        <end position="710"/>
    </location>
</feature>
<feature type="transmembrane region" description="Helical" evidence="1">
    <location>
        <begin position="21"/>
        <end position="47"/>
    </location>
</feature>
<sequence>MAEREAPRTKQRPIVRLGIFFISHSLLFSVVCCTAGVLALLLLPVLAKNTYISENALMPGSGNPMLSSQDVPEANKLVKDVIALNSKSRGAGIERQRLIAQYMSDLGAEVNYHKFRPQAVQFHPLHFFSSPDSGITEQNVSCSSYGTNVVGIIRAPRGDGKEAIVLVTPYNSAKINQGEAFSLGIAYSVFSLLTRVTWLAKDIIWLVADSQHGEYAAVAAWLREYHTPVFTRLRTADAEICLEINNVHEVKESPIAERKIYDEFRRAGTMAAALVIKVVDKKEQFEDSLSIYAEASNGQMPNLDLINIVNYLAVHRQGLRAKVDKMWSVLDSKWLKILGELFESAGQVARSLNPQWKFGIPAADYVEGTATLASSLYNQALGVPTGPHGAFRDYQVDAITLEISSRASFDSKNRRNEFLLRCGRLIEGVIRSVNNLLEKFHQSFFLYLLTSPGKFVSVGVYMIAFALLVAPLPMVAASLYADANNLDSVQKDEPTSSTSVADEPGITLRSWKWINAAKKVFVVHLWGSVVSLFPYLIDQIPNCSPTRSFLLWVLFSTLSFLIMFVILASPFSHSFASPLHVGEWAILKSVTISVAFIGLCLMSVINFSTAEIGGLLIVPMCLLAHPLKLDLRDLSLKTFSRVSCNLVLGFIGFPPATFMILKGGFEGFSSIDVGDFWNWLESLWAWNSATYLFIGMVHLPCWLLCVHILFHHC</sequence>
<dbReference type="Pfam" id="PF04114">
    <property type="entry name" value="Gaa1"/>
    <property type="match status" value="1"/>
</dbReference>
<dbReference type="InterPro" id="IPR007246">
    <property type="entry name" value="Gaa1"/>
</dbReference>
<feature type="transmembrane region" description="Helical" evidence="1">
    <location>
        <begin position="643"/>
        <end position="665"/>
    </location>
</feature>
<reference evidence="3" key="1">
    <citation type="submission" date="2025-08" db="UniProtKB">
        <authorList>
            <consortium name="RefSeq"/>
        </authorList>
    </citation>
    <scope>IDENTIFICATION</scope>
    <source>
        <tissue evidence="3">Seedling</tissue>
    </source>
</reference>
<dbReference type="Proteomes" id="UP001652623">
    <property type="component" value="Chromosome 4"/>
</dbReference>
<evidence type="ECO:0000256" key="1">
    <source>
        <dbReference type="SAM" id="Phobius"/>
    </source>
</evidence>